<protein>
    <submittedName>
        <fullName evidence="1">Uncharacterized protein</fullName>
    </submittedName>
</protein>
<dbReference type="Proteomes" id="UP000185860">
    <property type="component" value="Unassembled WGS sequence"/>
</dbReference>
<comment type="caution">
    <text evidence="1">The sequence shown here is derived from an EMBL/GenBank/DDBJ whole genome shotgun (WGS) entry which is preliminary data.</text>
</comment>
<gene>
    <name evidence="1" type="ORF">NIES2119_28965</name>
</gene>
<dbReference type="RefSeq" id="WP_073596959.1">
    <property type="nucleotide sequence ID" value="NZ_MRCE01000051.1"/>
</dbReference>
<dbReference type="EMBL" id="MRCE01000051">
    <property type="protein sequence ID" value="OKH31370.1"/>
    <property type="molecule type" value="Genomic_DNA"/>
</dbReference>
<name>A0A1U7I525_9CYAN</name>
<organism evidence="1 2">
    <name type="scientific">[Phormidium ambiguum] IAM M-71</name>
    <dbReference type="NCBI Taxonomy" id="454136"/>
    <lineage>
        <taxon>Bacteria</taxon>
        <taxon>Bacillati</taxon>
        <taxon>Cyanobacteriota</taxon>
        <taxon>Cyanophyceae</taxon>
        <taxon>Oscillatoriophycideae</taxon>
        <taxon>Aerosakkonematales</taxon>
        <taxon>Aerosakkonemataceae</taxon>
        <taxon>Floridanema</taxon>
    </lineage>
</organism>
<evidence type="ECO:0000313" key="1">
    <source>
        <dbReference type="EMBL" id="OKH31370.1"/>
    </source>
</evidence>
<dbReference type="AlphaFoldDB" id="A0A1U7I525"/>
<reference evidence="1 2" key="1">
    <citation type="submission" date="2016-11" db="EMBL/GenBank/DDBJ databases">
        <title>Draft Genome Sequences of Nine Cyanobacterial Strains from Diverse Habitats.</title>
        <authorList>
            <person name="Zhu T."/>
            <person name="Hou S."/>
            <person name="Lu X."/>
            <person name="Hess W.R."/>
        </authorList>
    </citation>
    <scope>NUCLEOTIDE SEQUENCE [LARGE SCALE GENOMIC DNA]</scope>
    <source>
        <strain evidence="1 2">IAM M-71</strain>
    </source>
</reference>
<accession>A0A1U7I525</accession>
<sequence length="68" mass="7482">MRYALRARYANEEAVYQLGKSLALANVPGWDNCGNFTDEDGTTLSGTNALRTGAIAIYELLSEVFCEF</sequence>
<evidence type="ECO:0000313" key="2">
    <source>
        <dbReference type="Proteomes" id="UP000185860"/>
    </source>
</evidence>
<proteinExistence type="predicted"/>